<organism evidence="2 3">
    <name type="scientific">Daucus carota subsp. sativus</name>
    <name type="common">Carrot</name>
    <dbReference type="NCBI Taxonomy" id="79200"/>
    <lineage>
        <taxon>Eukaryota</taxon>
        <taxon>Viridiplantae</taxon>
        <taxon>Streptophyta</taxon>
        <taxon>Embryophyta</taxon>
        <taxon>Tracheophyta</taxon>
        <taxon>Spermatophyta</taxon>
        <taxon>Magnoliopsida</taxon>
        <taxon>eudicotyledons</taxon>
        <taxon>Gunneridae</taxon>
        <taxon>Pentapetalae</taxon>
        <taxon>asterids</taxon>
        <taxon>campanulids</taxon>
        <taxon>Apiales</taxon>
        <taxon>Apiaceae</taxon>
        <taxon>Apioideae</taxon>
        <taxon>Scandiceae</taxon>
        <taxon>Daucinae</taxon>
        <taxon>Daucus</taxon>
        <taxon>Daucus sect. Daucus</taxon>
    </lineage>
</organism>
<dbReference type="Proteomes" id="UP000077755">
    <property type="component" value="Chromosome 8"/>
</dbReference>
<name>A0AAF1BF52_DAUCS</name>
<keyword evidence="1" id="KW-0812">Transmembrane</keyword>
<evidence type="ECO:0000313" key="3">
    <source>
        <dbReference type="Proteomes" id="UP000077755"/>
    </source>
</evidence>
<keyword evidence="1" id="KW-0472">Membrane</keyword>
<evidence type="ECO:0000256" key="1">
    <source>
        <dbReference type="SAM" id="Phobius"/>
    </source>
</evidence>
<dbReference type="AlphaFoldDB" id="A0AAF1BF52"/>
<gene>
    <name evidence="2" type="ORF">DCAR_0832866</name>
</gene>
<protein>
    <submittedName>
        <fullName evidence="2">Uncharacterized protein</fullName>
    </submittedName>
</protein>
<keyword evidence="3" id="KW-1185">Reference proteome</keyword>
<reference evidence="2" key="1">
    <citation type="journal article" date="2016" name="Nat. Genet.">
        <title>A high-quality carrot genome assembly provides new insights into carotenoid accumulation and asterid genome evolution.</title>
        <authorList>
            <person name="Iorizzo M."/>
            <person name="Ellison S."/>
            <person name="Senalik D."/>
            <person name="Zeng P."/>
            <person name="Satapoomin P."/>
            <person name="Huang J."/>
            <person name="Bowman M."/>
            <person name="Iovene M."/>
            <person name="Sanseverino W."/>
            <person name="Cavagnaro P."/>
            <person name="Yildiz M."/>
            <person name="Macko-Podgorni A."/>
            <person name="Moranska E."/>
            <person name="Grzebelus E."/>
            <person name="Grzebelus D."/>
            <person name="Ashrafi H."/>
            <person name="Zheng Z."/>
            <person name="Cheng S."/>
            <person name="Spooner D."/>
            <person name="Van Deynze A."/>
            <person name="Simon P."/>
        </authorList>
    </citation>
    <scope>NUCLEOTIDE SEQUENCE</scope>
    <source>
        <tissue evidence="2">Leaf</tissue>
    </source>
</reference>
<proteinExistence type="predicted"/>
<reference evidence="2" key="2">
    <citation type="submission" date="2022-03" db="EMBL/GenBank/DDBJ databases">
        <title>Draft title - Genomic analysis of global carrot germplasm unveils the trajectory of domestication and the origin of high carotenoid orange carrot.</title>
        <authorList>
            <person name="Iorizzo M."/>
            <person name="Ellison S."/>
            <person name="Senalik D."/>
            <person name="Macko-Podgorni A."/>
            <person name="Grzebelus D."/>
            <person name="Bostan H."/>
            <person name="Rolling W."/>
            <person name="Curaba J."/>
            <person name="Simon P."/>
        </authorList>
    </citation>
    <scope>NUCLEOTIDE SEQUENCE</scope>
    <source>
        <tissue evidence="2">Leaf</tissue>
    </source>
</reference>
<sequence>MEITRLNIISDFVSPISKMPQIYSSFWKWGALLLALYATFTSLFARIKLYVVRLHSIKHSSSPYLNNAPNFSDNDDDNDDDCYNSFSARDSVDKKINSIFACNRENNDQTPCTTDQDYRVAGLYSEYRGNVDEFKISDLFTFGKSVVKQWDHLGLGLGLGFQENFTSEFSTYDTLCGNENLCSIFDVTRQIPAASALFPATIYLTEISKSGDGVKIGAYDRRIRAQNPVMYAEWGSSFGKVVGVSCGGVEKVYVKHGGAWTVGDMRSFRSPLKVFNTALEY</sequence>
<dbReference type="PANTHER" id="PTHR36715">
    <property type="entry name" value="BNAANNG41370D PROTEIN"/>
    <property type="match status" value="1"/>
</dbReference>
<keyword evidence="1" id="KW-1133">Transmembrane helix</keyword>
<dbReference type="EMBL" id="CP093350">
    <property type="protein sequence ID" value="WOH13356.1"/>
    <property type="molecule type" value="Genomic_DNA"/>
</dbReference>
<dbReference type="KEGG" id="dcr:108198670"/>
<dbReference type="PANTHER" id="PTHR36715:SF1">
    <property type="entry name" value="PROTEIN, PUTATIVE-RELATED"/>
    <property type="match status" value="1"/>
</dbReference>
<accession>A0AAF1BF52</accession>
<evidence type="ECO:0000313" key="2">
    <source>
        <dbReference type="EMBL" id="WOH13356.1"/>
    </source>
</evidence>
<feature type="transmembrane region" description="Helical" evidence="1">
    <location>
        <begin position="26"/>
        <end position="45"/>
    </location>
</feature>